<keyword evidence="9" id="KW-0735">Signal-anchor</keyword>
<evidence type="ECO:0000256" key="8">
    <source>
        <dbReference type="ARBA" id="ARBA00022741"/>
    </source>
</evidence>
<keyword evidence="7" id="KW-0812">Transmembrane</keyword>
<feature type="domain" description="Fringe-like glycosyltransferase" evidence="12">
    <location>
        <begin position="10"/>
        <end position="101"/>
    </location>
</feature>
<evidence type="ECO:0000313" key="13">
    <source>
        <dbReference type="Proteomes" id="UP000887540"/>
    </source>
</evidence>
<evidence type="ECO:0000256" key="10">
    <source>
        <dbReference type="ARBA" id="ARBA00022989"/>
    </source>
</evidence>
<evidence type="ECO:0000256" key="2">
    <source>
        <dbReference type="ARBA" id="ARBA00004922"/>
    </source>
</evidence>
<dbReference type="WBParaSite" id="ACRNAN_Path_453.g1723.t1">
    <property type="protein sequence ID" value="ACRNAN_Path_453.g1723.t1"/>
    <property type="gene ID" value="ACRNAN_Path_453.g1723"/>
</dbReference>
<dbReference type="GO" id="GO:0016263">
    <property type="term" value="F:glycoprotein-N-acetylgalactosamine 3-beta-galactosyltransferase activity"/>
    <property type="evidence" value="ECO:0007669"/>
    <property type="project" value="UniProtKB-EC"/>
</dbReference>
<dbReference type="Proteomes" id="UP000887540">
    <property type="component" value="Unplaced"/>
</dbReference>
<dbReference type="InterPro" id="IPR026050">
    <property type="entry name" value="C1GALT1/C1GALT1_chp1"/>
</dbReference>
<evidence type="ECO:0000313" key="14">
    <source>
        <dbReference type="WBParaSite" id="ACRNAN_Path_453.g1723.t1"/>
    </source>
</evidence>
<keyword evidence="5" id="KW-0328">Glycosyltransferase</keyword>
<keyword evidence="8" id="KW-0547">Nucleotide-binding</keyword>
<keyword evidence="11" id="KW-0472">Membrane</keyword>
<evidence type="ECO:0000259" key="12">
    <source>
        <dbReference type="Pfam" id="PF02434"/>
    </source>
</evidence>
<evidence type="ECO:0000256" key="4">
    <source>
        <dbReference type="ARBA" id="ARBA00012557"/>
    </source>
</evidence>
<name>A0A914C6Z8_9BILA</name>
<dbReference type="Pfam" id="PF02434">
    <property type="entry name" value="Fringe"/>
    <property type="match status" value="1"/>
</dbReference>
<keyword evidence="10" id="KW-1133">Transmembrane helix</keyword>
<sequence>MNDTSIVHYSLWTTNTTKSLDAHNKTIRAWKYVFNNISDKFDWYYKADDDTYMISEKMREFLKKYNPKEPHFFGARFKMYLKNGYNSGAGMIFSYETVRLLNEALNKDSNFCEYHVYEDLGIAQCLAKLNIFPEKTTDENGKHRFLPYNFQEMYYNTLDAPGWLKDPIGKGFDIFSPSLVQLHHVQPNDMLLIEAMLYKVRNASDC</sequence>
<evidence type="ECO:0000256" key="5">
    <source>
        <dbReference type="ARBA" id="ARBA00022676"/>
    </source>
</evidence>
<keyword evidence="6" id="KW-0808">Transferase</keyword>
<organism evidence="13 14">
    <name type="scientific">Acrobeloides nanus</name>
    <dbReference type="NCBI Taxonomy" id="290746"/>
    <lineage>
        <taxon>Eukaryota</taxon>
        <taxon>Metazoa</taxon>
        <taxon>Ecdysozoa</taxon>
        <taxon>Nematoda</taxon>
        <taxon>Chromadorea</taxon>
        <taxon>Rhabditida</taxon>
        <taxon>Tylenchina</taxon>
        <taxon>Cephalobomorpha</taxon>
        <taxon>Cephaloboidea</taxon>
        <taxon>Cephalobidae</taxon>
        <taxon>Acrobeloides</taxon>
    </lineage>
</organism>
<dbReference type="PANTHER" id="PTHR23033">
    <property type="entry name" value="BETA1,3-GALACTOSYLTRANSFERASE"/>
    <property type="match status" value="1"/>
</dbReference>
<evidence type="ECO:0000256" key="11">
    <source>
        <dbReference type="ARBA" id="ARBA00023136"/>
    </source>
</evidence>
<comment type="subcellular location">
    <subcellularLocation>
        <location evidence="1">Membrane</location>
        <topology evidence="1">Single-pass type II membrane protein</topology>
    </subcellularLocation>
</comment>
<dbReference type="GO" id="GO:0016020">
    <property type="term" value="C:membrane"/>
    <property type="evidence" value="ECO:0007669"/>
    <property type="project" value="UniProtKB-SubCell"/>
</dbReference>
<dbReference type="InterPro" id="IPR003378">
    <property type="entry name" value="Fringe-like_glycosylTrfase"/>
</dbReference>
<dbReference type="EC" id="2.4.1.122" evidence="4"/>
<reference evidence="14" key="1">
    <citation type="submission" date="2022-11" db="UniProtKB">
        <authorList>
            <consortium name="WormBaseParasite"/>
        </authorList>
    </citation>
    <scope>IDENTIFICATION</scope>
</reference>
<evidence type="ECO:0000256" key="3">
    <source>
        <dbReference type="ARBA" id="ARBA00006462"/>
    </source>
</evidence>
<protein>
    <recommendedName>
        <fullName evidence="4">N-acetylgalactosaminide beta-1,3-galactosyltransferase</fullName>
        <ecNumber evidence="4">2.4.1.122</ecNumber>
    </recommendedName>
</protein>
<dbReference type="AlphaFoldDB" id="A0A914C6Z8"/>
<evidence type="ECO:0000256" key="6">
    <source>
        <dbReference type="ARBA" id="ARBA00022679"/>
    </source>
</evidence>
<comment type="similarity">
    <text evidence="3">Belongs to the glycosyltransferase 31 family. Beta3-Gal-T subfamily.</text>
</comment>
<keyword evidence="13" id="KW-1185">Reference proteome</keyword>
<comment type="pathway">
    <text evidence="2">Protein modification; protein glycosylation.</text>
</comment>
<evidence type="ECO:0000256" key="1">
    <source>
        <dbReference type="ARBA" id="ARBA00004606"/>
    </source>
</evidence>
<evidence type="ECO:0000256" key="7">
    <source>
        <dbReference type="ARBA" id="ARBA00022692"/>
    </source>
</evidence>
<dbReference type="PANTHER" id="PTHR23033:SF12">
    <property type="entry name" value="GLYCOPROTEIN-N-ACETYLGALACTOSAMINE 3-BETA-GALACTOSYLTRANSFERASE 1-RELATED"/>
    <property type="match status" value="1"/>
</dbReference>
<evidence type="ECO:0000256" key="9">
    <source>
        <dbReference type="ARBA" id="ARBA00022968"/>
    </source>
</evidence>
<accession>A0A914C6Z8</accession>
<proteinExistence type="inferred from homology"/>
<dbReference type="Gene3D" id="3.90.550.50">
    <property type="match status" value="1"/>
</dbReference>
<dbReference type="GO" id="GO:0000166">
    <property type="term" value="F:nucleotide binding"/>
    <property type="evidence" value="ECO:0007669"/>
    <property type="project" value="UniProtKB-KW"/>
</dbReference>